<name>A0A6C0DZJ3_9ZZZZ</name>
<sequence length="60" mass="7392">MNIDYIIRFLYKYMFILKAASDGWRIKYIGGDSFKFYNKHTRDTIQSIEDFIYKYSNKLF</sequence>
<accession>A0A6C0DZJ3</accession>
<reference evidence="1" key="1">
    <citation type="journal article" date="2020" name="Nature">
        <title>Giant virus diversity and host interactions through global metagenomics.</title>
        <authorList>
            <person name="Schulz F."/>
            <person name="Roux S."/>
            <person name="Paez-Espino D."/>
            <person name="Jungbluth S."/>
            <person name="Walsh D.A."/>
            <person name="Denef V.J."/>
            <person name="McMahon K.D."/>
            <person name="Konstantinidis K.T."/>
            <person name="Eloe-Fadrosh E.A."/>
            <person name="Kyrpides N.C."/>
            <person name="Woyke T."/>
        </authorList>
    </citation>
    <scope>NUCLEOTIDE SEQUENCE</scope>
    <source>
        <strain evidence="1">GVMAG-M-3300023174-68</strain>
    </source>
</reference>
<protein>
    <submittedName>
        <fullName evidence="1">Uncharacterized protein</fullName>
    </submittedName>
</protein>
<dbReference type="EMBL" id="MN739679">
    <property type="protein sequence ID" value="QHT20585.1"/>
    <property type="molecule type" value="Genomic_DNA"/>
</dbReference>
<evidence type="ECO:0000313" key="1">
    <source>
        <dbReference type="EMBL" id="QHT20585.1"/>
    </source>
</evidence>
<dbReference type="AlphaFoldDB" id="A0A6C0DZJ3"/>
<proteinExistence type="predicted"/>
<organism evidence="1">
    <name type="scientific">viral metagenome</name>
    <dbReference type="NCBI Taxonomy" id="1070528"/>
    <lineage>
        <taxon>unclassified sequences</taxon>
        <taxon>metagenomes</taxon>
        <taxon>organismal metagenomes</taxon>
    </lineage>
</organism>